<evidence type="ECO:0000256" key="1">
    <source>
        <dbReference type="SAM" id="MobiDB-lite"/>
    </source>
</evidence>
<keyword evidence="3" id="KW-1185">Reference proteome</keyword>
<feature type="compositionally biased region" description="Basic residues" evidence="1">
    <location>
        <begin position="1"/>
        <end position="10"/>
    </location>
</feature>
<proteinExistence type="predicted"/>
<feature type="region of interest" description="Disordered" evidence="1">
    <location>
        <begin position="1"/>
        <end position="25"/>
    </location>
</feature>
<evidence type="ECO:0000313" key="3">
    <source>
        <dbReference type="Proteomes" id="UP000634136"/>
    </source>
</evidence>
<gene>
    <name evidence="2" type="ORF">G2W53_032903</name>
</gene>
<accession>A0A834W7C7</accession>
<evidence type="ECO:0000313" key="2">
    <source>
        <dbReference type="EMBL" id="KAF7811927.1"/>
    </source>
</evidence>
<sequence length="175" mass="19911">MARTPFRHSSSHCNPRRSSGNSSSSHFVPLFPDSRVFGEDSPMAFSIDPFGEEFLRASVENHPLVTHMEEVPYSDALYRFEQELRVLVLTASQLGYALLSVISPLLRPLSRKEPIVESSRRPEKMPVEEEGGERPRVRKRAQVSAYVSINDLLFAPLAQRIFSAERHKKSRKDSE</sequence>
<protein>
    <submittedName>
        <fullName evidence="2">Uncharacterized protein</fullName>
    </submittedName>
</protein>
<organism evidence="2 3">
    <name type="scientific">Senna tora</name>
    <dbReference type="NCBI Taxonomy" id="362788"/>
    <lineage>
        <taxon>Eukaryota</taxon>
        <taxon>Viridiplantae</taxon>
        <taxon>Streptophyta</taxon>
        <taxon>Embryophyta</taxon>
        <taxon>Tracheophyta</taxon>
        <taxon>Spermatophyta</taxon>
        <taxon>Magnoliopsida</taxon>
        <taxon>eudicotyledons</taxon>
        <taxon>Gunneridae</taxon>
        <taxon>Pentapetalae</taxon>
        <taxon>rosids</taxon>
        <taxon>fabids</taxon>
        <taxon>Fabales</taxon>
        <taxon>Fabaceae</taxon>
        <taxon>Caesalpinioideae</taxon>
        <taxon>Cassia clade</taxon>
        <taxon>Senna</taxon>
    </lineage>
</organism>
<dbReference type="AlphaFoldDB" id="A0A834W7C7"/>
<feature type="compositionally biased region" description="Basic and acidic residues" evidence="1">
    <location>
        <begin position="115"/>
        <end position="135"/>
    </location>
</feature>
<comment type="caution">
    <text evidence="2">The sequence shown here is derived from an EMBL/GenBank/DDBJ whole genome shotgun (WGS) entry which is preliminary data.</text>
</comment>
<dbReference type="Proteomes" id="UP000634136">
    <property type="component" value="Unassembled WGS sequence"/>
</dbReference>
<name>A0A834W7C7_9FABA</name>
<dbReference type="EMBL" id="JAAIUW010000010">
    <property type="protein sequence ID" value="KAF7811927.1"/>
    <property type="molecule type" value="Genomic_DNA"/>
</dbReference>
<reference evidence="2" key="1">
    <citation type="submission" date="2020-09" db="EMBL/GenBank/DDBJ databases">
        <title>Genome-Enabled Discovery of Anthraquinone Biosynthesis in Senna tora.</title>
        <authorList>
            <person name="Kang S.-H."/>
            <person name="Pandey R.P."/>
            <person name="Lee C.-M."/>
            <person name="Sim J.-S."/>
            <person name="Jeong J.-T."/>
            <person name="Choi B.-S."/>
            <person name="Jung M."/>
            <person name="Ginzburg D."/>
            <person name="Zhao K."/>
            <person name="Won S.Y."/>
            <person name="Oh T.-J."/>
            <person name="Yu Y."/>
            <person name="Kim N.-H."/>
            <person name="Lee O.R."/>
            <person name="Lee T.-H."/>
            <person name="Bashyal P."/>
            <person name="Kim T.-S."/>
            <person name="Lee W.-H."/>
            <person name="Kawkins C."/>
            <person name="Kim C.-K."/>
            <person name="Kim J.S."/>
            <person name="Ahn B.O."/>
            <person name="Rhee S.Y."/>
            <person name="Sohng J.K."/>
        </authorList>
    </citation>
    <scope>NUCLEOTIDE SEQUENCE</scope>
    <source>
        <tissue evidence="2">Leaf</tissue>
    </source>
</reference>
<feature type="region of interest" description="Disordered" evidence="1">
    <location>
        <begin position="115"/>
        <end position="136"/>
    </location>
</feature>